<evidence type="ECO:0000256" key="2">
    <source>
        <dbReference type="SAM" id="Phobius"/>
    </source>
</evidence>
<dbReference type="Proteomes" id="UP001174934">
    <property type="component" value="Unassembled WGS sequence"/>
</dbReference>
<dbReference type="EMBL" id="JAULSR010000004">
    <property type="protein sequence ID" value="KAK0621968.1"/>
    <property type="molecule type" value="Genomic_DNA"/>
</dbReference>
<feature type="region of interest" description="Disordered" evidence="1">
    <location>
        <begin position="101"/>
        <end position="177"/>
    </location>
</feature>
<name>A0AA40C2I0_9PEZI</name>
<keyword evidence="4" id="KW-1185">Reference proteome</keyword>
<evidence type="ECO:0000313" key="3">
    <source>
        <dbReference type="EMBL" id="KAK0621968.1"/>
    </source>
</evidence>
<feature type="compositionally biased region" description="Polar residues" evidence="1">
    <location>
        <begin position="111"/>
        <end position="121"/>
    </location>
</feature>
<evidence type="ECO:0000313" key="4">
    <source>
        <dbReference type="Proteomes" id="UP001174934"/>
    </source>
</evidence>
<organism evidence="3 4">
    <name type="scientific">Bombardia bombarda</name>
    <dbReference type="NCBI Taxonomy" id="252184"/>
    <lineage>
        <taxon>Eukaryota</taxon>
        <taxon>Fungi</taxon>
        <taxon>Dikarya</taxon>
        <taxon>Ascomycota</taxon>
        <taxon>Pezizomycotina</taxon>
        <taxon>Sordariomycetes</taxon>
        <taxon>Sordariomycetidae</taxon>
        <taxon>Sordariales</taxon>
        <taxon>Lasiosphaeriaceae</taxon>
        <taxon>Bombardia</taxon>
    </lineage>
</organism>
<dbReference type="AlphaFoldDB" id="A0AA40C2I0"/>
<feature type="transmembrane region" description="Helical" evidence="2">
    <location>
        <begin position="195"/>
        <end position="216"/>
    </location>
</feature>
<accession>A0AA40C2I0</accession>
<gene>
    <name evidence="3" type="ORF">B0T17DRAFT_307895</name>
</gene>
<comment type="caution">
    <text evidence="3">The sequence shown here is derived from an EMBL/GenBank/DDBJ whole genome shotgun (WGS) entry which is preliminary data.</text>
</comment>
<proteinExistence type="predicted"/>
<keyword evidence="2" id="KW-0472">Membrane</keyword>
<sequence>MCRNKTSATHLALVYYSPSQSASSLLTLLTAVASQTRALPTTHPPLKSIVTMAPVTVSCAPSPLRLRQQNPISERYDDMIRRGSGFSDQEENRLAIVLRHPQEPQARPAVSPTTSSPQNLSDLAPQPGTRYPVRDNQEEEEDVYTQSSLHKRNKAKNEGKKNNIRQRGLGNEGENNGEENIIDQEVVKGRDLGDFMPLIAVAVVALVWLVLSSAIMDRQRAG</sequence>
<protein>
    <submittedName>
        <fullName evidence="3">Uncharacterized protein</fullName>
    </submittedName>
</protein>
<keyword evidence="2" id="KW-0812">Transmembrane</keyword>
<keyword evidence="2" id="KW-1133">Transmembrane helix</keyword>
<reference evidence="3" key="1">
    <citation type="submission" date="2023-06" db="EMBL/GenBank/DDBJ databases">
        <title>Genome-scale phylogeny and comparative genomics of the fungal order Sordariales.</title>
        <authorList>
            <consortium name="Lawrence Berkeley National Laboratory"/>
            <person name="Hensen N."/>
            <person name="Bonometti L."/>
            <person name="Westerberg I."/>
            <person name="Brannstrom I.O."/>
            <person name="Guillou S."/>
            <person name="Cros-Aarteil S."/>
            <person name="Calhoun S."/>
            <person name="Haridas S."/>
            <person name="Kuo A."/>
            <person name="Mondo S."/>
            <person name="Pangilinan J."/>
            <person name="Riley R."/>
            <person name="LaButti K."/>
            <person name="Andreopoulos B."/>
            <person name="Lipzen A."/>
            <person name="Chen C."/>
            <person name="Yanf M."/>
            <person name="Daum C."/>
            <person name="Ng V."/>
            <person name="Clum A."/>
            <person name="Steindorff A."/>
            <person name="Ohm R."/>
            <person name="Martin F."/>
            <person name="Silar P."/>
            <person name="Natvig D."/>
            <person name="Lalanne C."/>
            <person name="Gautier V."/>
            <person name="Ament-velasquez S.L."/>
            <person name="Kruys A."/>
            <person name="Hutchinson M.I."/>
            <person name="Powell A.J."/>
            <person name="Barry K."/>
            <person name="Miller A.N."/>
            <person name="Grigoriev I.V."/>
            <person name="Debuchy R."/>
            <person name="Gladieux P."/>
            <person name="Thoren M.H."/>
            <person name="Johannesson H."/>
        </authorList>
    </citation>
    <scope>NUCLEOTIDE SEQUENCE</scope>
    <source>
        <strain evidence="3">SMH3391-2</strain>
    </source>
</reference>
<evidence type="ECO:0000256" key="1">
    <source>
        <dbReference type="SAM" id="MobiDB-lite"/>
    </source>
</evidence>